<dbReference type="Proteomes" id="UP000318626">
    <property type="component" value="Chromosome"/>
</dbReference>
<dbReference type="RefSeq" id="WP_144970779.1">
    <property type="nucleotide sequence ID" value="NZ_CP036289.1"/>
</dbReference>
<proteinExistence type="predicted"/>
<name>A0A518C3E1_9BACT</name>
<dbReference type="Pfam" id="PF11211">
    <property type="entry name" value="DUF2997"/>
    <property type="match status" value="1"/>
</dbReference>
<gene>
    <name evidence="1" type="ORF">Pan97_07410</name>
</gene>
<dbReference type="KEGG" id="bvo:Pan97_07410"/>
<dbReference type="AlphaFoldDB" id="A0A518C3E1"/>
<dbReference type="OrthoDB" id="288620at2"/>
<accession>A0A518C3E1</accession>
<evidence type="ECO:0000313" key="1">
    <source>
        <dbReference type="EMBL" id="QDU73742.1"/>
    </source>
</evidence>
<organism evidence="1 2">
    <name type="scientific">Bremerella volcania</name>
    <dbReference type="NCBI Taxonomy" id="2527984"/>
    <lineage>
        <taxon>Bacteria</taxon>
        <taxon>Pseudomonadati</taxon>
        <taxon>Planctomycetota</taxon>
        <taxon>Planctomycetia</taxon>
        <taxon>Pirellulales</taxon>
        <taxon>Pirellulaceae</taxon>
        <taxon>Bremerella</taxon>
    </lineage>
</organism>
<keyword evidence="2" id="KW-1185">Reference proteome</keyword>
<protein>
    <recommendedName>
        <fullName evidence="3">DUF2997 domain-containing protein</fullName>
    </recommendedName>
</protein>
<reference evidence="2" key="1">
    <citation type="submission" date="2019-02" db="EMBL/GenBank/DDBJ databases">
        <title>Deep-cultivation of Planctomycetes and their phenomic and genomic characterization uncovers novel biology.</title>
        <authorList>
            <person name="Wiegand S."/>
            <person name="Jogler M."/>
            <person name="Boedeker C."/>
            <person name="Pinto D."/>
            <person name="Vollmers J."/>
            <person name="Rivas-Marin E."/>
            <person name="Kohn T."/>
            <person name="Peeters S.H."/>
            <person name="Heuer A."/>
            <person name="Rast P."/>
            <person name="Oberbeckmann S."/>
            <person name="Bunk B."/>
            <person name="Jeske O."/>
            <person name="Meyerdierks A."/>
            <person name="Storesund J.E."/>
            <person name="Kallscheuer N."/>
            <person name="Luecker S."/>
            <person name="Lage O.M."/>
            <person name="Pohl T."/>
            <person name="Merkel B.J."/>
            <person name="Hornburger P."/>
            <person name="Mueller R.-W."/>
            <person name="Bruemmer F."/>
            <person name="Labrenz M."/>
            <person name="Spormann A.M."/>
            <person name="Op den Camp H."/>
            <person name="Overmann J."/>
            <person name="Amann R."/>
            <person name="Jetten M.S.M."/>
            <person name="Mascher T."/>
            <person name="Medema M.H."/>
            <person name="Devos D.P."/>
            <person name="Kaster A.-K."/>
            <person name="Ovreas L."/>
            <person name="Rohde M."/>
            <person name="Galperin M.Y."/>
            <person name="Jogler C."/>
        </authorList>
    </citation>
    <scope>NUCLEOTIDE SEQUENCE [LARGE SCALE GENOMIC DNA]</scope>
    <source>
        <strain evidence="2">Pan97</strain>
    </source>
</reference>
<evidence type="ECO:0008006" key="3">
    <source>
        <dbReference type="Google" id="ProtNLM"/>
    </source>
</evidence>
<dbReference type="EMBL" id="CP036289">
    <property type="protein sequence ID" value="QDU73742.1"/>
    <property type="molecule type" value="Genomic_DNA"/>
</dbReference>
<evidence type="ECO:0000313" key="2">
    <source>
        <dbReference type="Proteomes" id="UP000318626"/>
    </source>
</evidence>
<sequence length="63" mass="7128">MRTIEITFNSEGDSKIETLGFVGRTCRDASAFLEEAIGERTETLVKPEFYSQTITSHQQQQSN</sequence>
<dbReference type="InterPro" id="IPR021375">
    <property type="entry name" value="DUF2997"/>
</dbReference>